<gene>
    <name evidence="12" type="primary">pip_2</name>
    <name evidence="12" type="ORF">NCTC10696_02219</name>
</gene>
<evidence type="ECO:0000256" key="5">
    <source>
        <dbReference type="ARBA" id="ARBA00021843"/>
    </source>
</evidence>
<evidence type="ECO:0000313" key="13">
    <source>
        <dbReference type="Proteomes" id="UP000306562"/>
    </source>
</evidence>
<dbReference type="GO" id="GO:0005737">
    <property type="term" value="C:cytoplasm"/>
    <property type="evidence" value="ECO:0007669"/>
    <property type="project" value="UniProtKB-SubCell"/>
</dbReference>
<evidence type="ECO:0000256" key="1">
    <source>
        <dbReference type="ARBA" id="ARBA00001585"/>
    </source>
</evidence>
<dbReference type="Pfam" id="PF00561">
    <property type="entry name" value="Abhydrolase_1"/>
    <property type="match status" value="1"/>
</dbReference>
<protein>
    <recommendedName>
        <fullName evidence="5">Proline iminopeptidase</fullName>
        <ecNumber evidence="4">3.4.11.5</ecNumber>
    </recommendedName>
    <alternativeName>
        <fullName evidence="10">Prolyl aminopeptidase</fullName>
    </alternativeName>
</protein>
<dbReference type="InterPro" id="IPR000073">
    <property type="entry name" value="AB_hydrolase_1"/>
</dbReference>
<comment type="catalytic activity">
    <reaction evidence="1">
        <text>Release of N-terminal proline from a peptide.</text>
        <dbReference type="EC" id="3.4.11.5"/>
    </reaction>
</comment>
<proteinExistence type="inferred from homology"/>
<keyword evidence="7" id="KW-0963">Cytoplasm</keyword>
<dbReference type="SUPFAM" id="SSF53474">
    <property type="entry name" value="alpha/beta-Hydrolases"/>
    <property type="match status" value="1"/>
</dbReference>
<organism evidence="12 13">
    <name type="scientific">Pseudomonas synxantha</name>
    <dbReference type="NCBI Taxonomy" id="47883"/>
    <lineage>
        <taxon>Bacteria</taxon>
        <taxon>Pseudomonadati</taxon>
        <taxon>Pseudomonadota</taxon>
        <taxon>Gammaproteobacteria</taxon>
        <taxon>Pseudomonadales</taxon>
        <taxon>Pseudomonadaceae</taxon>
        <taxon>Pseudomonas</taxon>
    </lineage>
</organism>
<evidence type="ECO:0000256" key="2">
    <source>
        <dbReference type="ARBA" id="ARBA00004496"/>
    </source>
</evidence>
<dbReference type="PRINTS" id="PR00111">
    <property type="entry name" value="ABHYDROLASE"/>
</dbReference>
<reference evidence="12 13" key="1">
    <citation type="submission" date="2019-05" db="EMBL/GenBank/DDBJ databases">
        <authorList>
            <consortium name="Pathogen Informatics"/>
        </authorList>
    </citation>
    <scope>NUCLEOTIDE SEQUENCE [LARGE SCALE GENOMIC DNA]</scope>
    <source>
        <strain evidence="12 13">NCTC10696</strain>
    </source>
</reference>
<dbReference type="AlphaFoldDB" id="A0AAX3I545"/>
<dbReference type="InterPro" id="IPR002410">
    <property type="entry name" value="Peptidase_S33"/>
</dbReference>
<evidence type="ECO:0000259" key="11">
    <source>
        <dbReference type="Pfam" id="PF00561"/>
    </source>
</evidence>
<name>A0AAX3I545_9PSED</name>
<evidence type="ECO:0000256" key="8">
    <source>
        <dbReference type="ARBA" id="ARBA00022670"/>
    </source>
</evidence>
<dbReference type="RefSeq" id="WP_057025582.1">
    <property type="nucleotide sequence ID" value="NZ_CBCSGQ010000039.1"/>
</dbReference>
<comment type="subcellular location">
    <subcellularLocation>
        <location evidence="2">Cytoplasm</location>
    </subcellularLocation>
</comment>
<evidence type="ECO:0000313" key="12">
    <source>
        <dbReference type="EMBL" id="VTQ97925.1"/>
    </source>
</evidence>
<dbReference type="GeneID" id="61831257"/>
<dbReference type="Gene3D" id="3.40.50.1820">
    <property type="entry name" value="alpha/beta hydrolase"/>
    <property type="match status" value="1"/>
</dbReference>
<evidence type="ECO:0000256" key="9">
    <source>
        <dbReference type="ARBA" id="ARBA00022801"/>
    </source>
</evidence>
<evidence type="ECO:0000256" key="3">
    <source>
        <dbReference type="ARBA" id="ARBA00010088"/>
    </source>
</evidence>
<evidence type="ECO:0000256" key="4">
    <source>
        <dbReference type="ARBA" id="ARBA00012568"/>
    </source>
</evidence>
<keyword evidence="6 12" id="KW-0031">Aminopeptidase</keyword>
<sequence length="289" mass="32758">MRPIPRQGYLPRADGHSLYWERHGCDGAEPVFFLHGGPGGCSSGHHLDFFDSARFDIILFDQRGGGRSTPHGECRDNNTALVIEDIEALRQYFGFTQIALLGISWGSWLALQYAWHHPSRVSRLVLASLFVPSPENRAAYHRALTRHLKTLGFTSFRHLCSDIEHPNLHHQRLAAMAWVKAGLRANRQYFDAQALEAFIDDVALRAIRLELHYHRAGYFFTEQDKALSLTHVCQVIQGVNDAIGLASLRWLRRRVPLQCRLFKAGHDAFNPTLLNAVRQSLACTTDAQR</sequence>
<dbReference type="GO" id="GO:0004177">
    <property type="term" value="F:aminopeptidase activity"/>
    <property type="evidence" value="ECO:0007669"/>
    <property type="project" value="UniProtKB-KW"/>
</dbReference>
<keyword evidence="9 12" id="KW-0378">Hydrolase</keyword>
<evidence type="ECO:0000256" key="7">
    <source>
        <dbReference type="ARBA" id="ARBA00022490"/>
    </source>
</evidence>
<dbReference type="EMBL" id="LR590482">
    <property type="protein sequence ID" value="VTQ97925.1"/>
    <property type="molecule type" value="Genomic_DNA"/>
</dbReference>
<dbReference type="InterPro" id="IPR005944">
    <property type="entry name" value="Pro_iminopeptidase"/>
</dbReference>
<dbReference type="EC" id="3.4.11.5" evidence="4"/>
<evidence type="ECO:0000256" key="10">
    <source>
        <dbReference type="ARBA" id="ARBA00029605"/>
    </source>
</evidence>
<keyword evidence="8" id="KW-0645">Protease</keyword>
<accession>A0AAX3I545</accession>
<dbReference type="PANTHER" id="PTHR43722:SF1">
    <property type="entry name" value="PROLINE IMINOPEPTIDASE"/>
    <property type="match status" value="1"/>
</dbReference>
<dbReference type="PANTHER" id="PTHR43722">
    <property type="entry name" value="PROLINE IMINOPEPTIDASE"/>
    <property type="match status" value="1"/>
</dbReference>
<dbReference type="GO" id="GO:0006508">
    <property type="term" value="P:proteolysis"/>
    <property type="evidence" value="ECO:0007669"/>
    <property type="project" value="UniProtKB-KW"/>
</dbReference>
<dbReference type="Proteomes" id="UP000306562">
    <property type="component" value="Chromosome"/>
</dbReference>
<feature type="domain" description="AB hydrolase-1" evidence="11">
    <location>
        <begin position="30"/>
        <end position="134"/>
    </location>
</feature>
<dbReference type="PRINTS" id="PR00793">
    <property type="entry name" value="PROAMNOPTASE"/>
</dbReference>
<dbReference type="InterPro" id="IPR029058">
    <property type="entry name" value="AB_hydrolase_fold"/>
</dbReference>
<evidence type="ECO:0000256" key="6">
    <source>
        <dbReference type="ARBA" id="ARBA00022438"/>
    </source>
</evidence>
<comment type="similarity">
    <text evidence="3">Belongs to the peptidase S33 family.</text>
</comment>